<dbReference type="Gene3D" id="3.40.50.10610">
    <property type="entry name" value="ABC-type transport auxiliary lipoprotein component"/>
    <property type="match status" value="1"/>
</dbReference>
<reference evidence="1 2" key="1">
    <citation type="submission" date="2022-12" db="EMBL/GenBank/DDBJ databases">
        <title>Metagenome assembled genome from gulf of manar.</title>
        <authorList>
            <person name="Kohli P."/>
            <person name="Pk S."/>
            <person name="Venkata Ramana C."/>
            <person name="Sasikala C."/>
        </authorList>
    </citation>
    <scope>NUCLEOTIDE SEQUENCE [LARGE SCALE GENOMIC DNA]</scope>
    <source>
        <strain evidence="1">JB008</strain>
    </source>
</reference>
<dbReference type="GO" id="GO:0030288">
    <property type="term" value="C:outer membrane-bounded periplasmic space"/>
    <property type="evidence" value="ECO:0007669"/>
    <property type="project" value="InterPro"/>
</dbReference>
<comment type="caution">
    <text evidence="1">The sequence shown here is derived from an EMBL/GenBank/DDBJ whole genome shotgun (WGS) entry which is preliminary data.</text>
</comment>
<dbReference type="Proteomes" id="UP001221217">
    <property type="component" value="Unassembled WGS sequence"/>
</dbReference>
<protein>
    <submittedName>
        <fullName evidence="1">CsgG/HfaB family protein</fullName>
    </submittedName>
</protein>
<proteinExistence type="predicted"/>
<sequence>MKRKKISAVLLFLFSVCIFQLYSQDKPRLAIIPFSVIDAPASEGRIVSGLFETALVKTEVFRIIEQNQMGEILDAQAVSLSGCTDDSCAVEVGKLLSAEFIILGELSKAGERYYANVKIIDVELGRNVDADFVAADDIVELTESAIPLLAYKIAGFTGNTGGVEHTAVALGEIQYDISPGAECRIIGIMVDERISGRGLVDLPVGIYSVEITGENFEPYVDSITVHRLEPCMLMPKLIYKVEYLEIENNLLADTICQSRDPGSELEKVRSHIEDIDQQIDSSEDLIFKGEQLLKTAIRNRIDELDMLISDSDRRMKTLNLLRCAAFGAGGIGFLSSGIIYIIGESEFEIYNNAETSEAAAESRDMLAVYANLETAGLVSGSIGTLIGACIPWKDKNRESMEKELGRLSYELSELSGGIDS</sequence>
<evidence type="ECO:0000313" key="1">
    <source>
        <dbReference type="EMBL" id="MDC7228181.1"/>
    </source>
</evidence>
<accession>A0AAJ1MLR4</accession>
<dbReference type="InterPro" id="IPR005534">
    <property type="entry name" value="Curli_assmbl/transp-comp_CsgG"/>
</dbReference>
<gene>
    <name evidence="1" type="ORF">PQJ61_15570</name>
</gene>
<name>A0AAJ1MLR4_9SPIO</name>
<organism evidence="1 2">
    <name type="scientific">Candidatus Thalassospirochaeta sargassi</name>
    <dbReference type="NCBI Taxonomy" id="3119039"/>
    <lineage>
        <taxon>Bacteria</taxon>
        <taxon>Pseudomonadati</taxon>
        <taxon>Spirochaetota</taxon>
        <taxon>Spirochaetia</taxon>
        <taxon>Spirochaetales</taxon>
        <taxon>Spirochaetaceae</taxon>
        <taxon>Candidatus Thalassospirochaeta</taxon>
    </lineage>
</organism>
<dbReference type="AlphaFoldDB" id="A0AAJ1MLR4"/>
<dbReference type="EMBL" id="JAQQAL010000041">
    <property type="protein sequence ID" value="MDC7228181.1"/>
    <property type="molecule type" value="Genomic_DNA"/>
</dbReference>
<dbReference type="Pfam" id="PF03783">
    <property type="entry name" value="CsgG"/>
    <property type="match status" value="1"/>
</dbReference>
<evidence type="ECO:0000313" key="2">
    <source>
        <dbReference type="Proteomes" id="UP001221217"/>
    </source>
</evidence>